<keyword evidence="3" id="KW-0597">Phosphoprotein</keyword>
<dbReference type="InterPro" id="IPR052162">
    <property type="entry name" value="Sensor_kinase/Photoreceptor"/>
</dbReference>
<dbReference type="eggNOG" id="arCOG06192">
    <property type="taxonomic scope" value="Archaea"/>
</dbReference>
<organism evidence="8 9">
    <name type="scientific">Archaeoglobus fulgidus (strain ATCC 49558 / DSM 4304 / JCM 9628 / NBRC 100126 / VC-16)</name>
    <dbReference type="NCBI Taxonomy" id="224325"/>
    <lineage>
        <taxon>Archaea</taxon>
        <taxon>Methanobacteriati</taxon>
        <taxon>Methanobacteriota</taxon>
        <taxon>Archaeoglobi</taxon>
        <taxon>Archaeoglobales</taxon>
        <taxon>Archaeoglobaceae</taxon>
        <taxon>Archaeoglobus</taxon>
    </lineage>
</organism>
<evidence type="ECO:0000256" key="5">
    <source>
        <dbReference type="ARBA" id="ARBA00022777"/>
    </source>
</evidence>
<dbReference type="InterPro" id="IPR000700">
    <property type="entry name" value="PAS-assoc_C"/>
</dbReference>
<accession>O29962</accession>
<dbReference type="InterPro" id="IPR035965">
    <property type="entry name" value="PAS-like_dom_sf"/>
</dbReference>
<dbReference type="RefSeq" id="WP_010877788.1">
    <property type="nucleotide sequence ID" value="NC_000917.1"/>
</dbReference>
<evidence type="ECO:0000256" key="4">
    <source>
        <dbReference type="ARBA" id="ARBA00022679"/>
    </source>
</evidence>
<feature type="domain" description="PAS" evidence="6">
    <location>
        <begin position="289"/>
        <end position="359"/>
    </location>
</feature>
<protein>
    <recommendedName>
        <fullName evidence="2">histidine kinase</fullName>
        <ecNumber evidence="2">2.7.13.3</ecNumber>
    </recommendedName>
</protein>
<dbReference type="PaxDb" id="224325-AF_0277"/>
<dbReference type="InterPro" id="IPR003661">
    <property type="entry name" value="HisK_dim/P_dom"/>
</dbReference>
<dbReference type="Pfam" id="PF00512">
    <property type="entry name" value="HisKA"/>
    <property type="match status" value="1"/>
</dbReference>
<keyword evidence="5 8" id="KW-0418">Kinase</keyword>
<dbReference type="SMART" id="SM00086">
    <property type="entry name" value="PAC"/>
    <property type="match status" value="2"/>
</dbReference>
<dbReference type="KEGG" id="afu:AF_0277"/>
<dbReference type="SMART" id="SM00091">
    <property type="entry name" value="PAS"/>
    <property type="match status" value="3"/>
</dbReference>
<dbReference type="Gene3D" id="3.30.450.20">
    <property type="entry name" value="PAS domain"/>
    <property type="match status" value="2"/>
</dbReference>
<evidence type="ECO:0000256" key="3">
    <source>
        <dbReference type="ARBA" id="ARBA00022553"/>
    </source>
</evidence>
<dbReference type="STRING" id="224325.AF_0277"/>
<dbReference type="PhylomeDB" id="O29962"/>
<evidence type="ECO:0000313" key="8">
    <source>
        <dbReference type="EMBL" id="AAB90955.1"/>
    </source>
</evidence>
<dbReference type="SUPFAM" id="SSF55781">
    <property type="entry name" value="GAF domain-like"/>
    <property type="match status" value="1"/>
</dbReference>
<dbReference type="GeneID" id="1483492"/>
<dbReference type="PROSITE" id="PS50112">
    <property type="entry name" value="PAS"/>
    <property type="match status" value="2"/>
</dbReference>
<evidence type="ECO:0000256" key="1">
    <source>
        <dbReference type="ARBA" id="ARBA00000085"/>
    </source>
</evidence>
<dbReference type="InterPro" id="IPR000014">
    <property type="entry name" value="PAS"/>
</dbReference>
<dbReference type="PANTHER" id="PTHR43304">
    <property type="entry name" value="PHYTOCHROME-LIKE PROTEIN CPH1"/>
    <property type="match status" value="1"/>
</dbReference>
<dbReference type="EC" id="2.7.13.3" evidence="2"/>
<evidence type="ECO:0000259" key="6">
    <source>
        <dbReference type="PROSITE" id="PS50112"/>
    </source>
</evidence>
<evidence type="ECO:0000256" key="2">
    <source>
        <dbReference type="ARBA" id="ARBA00012438"/>
    </source>
</evidence>
<dbReference type="GO" id="GO:0000155">
    <property type="term" value="F:phosphorelay sensor kinase activity"/>
    <property type="evidence" value="ECO:0007669"/>
    <property type="project" value="InterPro"/>
</dbReference>
<dbReference type="InterPro" id="IPR001610">
    <property type="entry name" value="PAC"/>
</dbReference>
<feature type="domain" description="PAS" evidence="6">
    <location>
        <begin position="203"/>
        <end position="238"/>
    </location>
</feature>
<sequence>MSQFILLKLNQRGKIIDVTGLPGLKGKYFHEVFTVENGTASPVARYNGMSFKMAKVDFDDGQVCVLIPEQDESCLDYLPIGLAVVRDGEIVYSNNMFRELLGENYYSERFSNFIRSLNEKIGEGVVRDEVAITSELGEERKLEIMASKGYYNGKEAILCTLRDATRDREFENLFLTLTSKAFVVVYIIQDGKFAFVNEMATGLGYSIEELYRMNPFDLVHPDDKEQVIDNYVRRLAGEHVEVPYRFRLVARDGRLLYVDAIAARVIFRGRPAVMGMLIDRTDEMKNQEKLKMYERFFRRSKDMFFILDRYGRFIDVNPRYAEILGYAKEDLLGRTSRIIAHEDDLEILRENFGKVLRGESVKFSFRAKSRDGGVRFVEVVEWPVFKNGEVAGAEGVIRDITDRVTTEEELKKKNQLLRIIGEINELILKERDEYALLQKVCRFFSKIRDTDSWTWILDGNRLIKATPLAPECHLAEKTKDGVLRFEDCHCPLSKAKSLAVPIRHNGNVFGVLVLCNVGSLAEDEMTIIEELGINLGFAVSSYRAERDRKIAFNLLLENLKQLESLADRLRNPVAIISGFLEIKDDIGYERAFREIENQIERINRILDDLRLQETLTYFILKGGFGTKFL</sequence>
<gene>
    <name evidence="8" type="ordered locus">AF_0277</name>
</gene>
<dbReference type="SUPFAM" id="SSF55785">
    <property type="entry name" value="PYP-like sensor domain (PAS domain)"/>
    <property type="match status" value="2"/>
</dbReference>
<dbReference type="SMART" id="SM00388">
    <property type="entry name" value="HisKA"/>
    <property type="match status" value="1"/>
</dbReference>
<evidence type="ECO:0000259" key="7">
    <source>
        <dbReference type="PROSITE" id="PS50113"/>
    </source>
</evidence>
<dbReference type="PANTHER" id="PTHR43304:SF1">
    <property type="entry name" value="PAC DOMAIN-CONTAINING PROTEIN"/>
    <property type="match status" value="1"/>
</dbReference>
<dbReference type="eggNOG" id="arCOG02276">
    <property type="taxonomic scope" value="Archaea"/>
</dbReference>
<dbReference type="Pfam" id="PF08447">
    <property type="entry name" value="PAS_3"/>
    <property type="match status" value="1"/>
</dbReference>
<keyword evidence="9" id="KW-1185">Reference proteome</keyword>
<comment type="catalytic activity">
    <reaction evidence="1">
        <text>ATP + protein L-histidine = ADP + protein N-phospho-L-histidine.</text>
        <dbReference type="EC" id="2.7.13.3"/>
    </reaction>
</comment>
<dbReference type="Proteomes" id="UP000002199">
    <property type="component" value="Chromosome"/>
</dbReference>
<dbReference type="InterPro" id="IPR013655">
    <property type="entry name" value="PAS_fold_3"/>
</dbReference>
<reference evidence="8 9" key="1">
    <citation type="journal article" date="1997" name="Nature">
        <title>The complete genome sequence of the hyperthermophilic, sulphate-reducing archaeon Archaeoglobus fulgidus.</title>
        <authorList>
            <person name="Klenk H.P."/>
            <person name="Clayton R.A."/>
            <person name="Tomb J."/>
            <person name="White O."/>
            <person name="Nelson K.E."/>
            <person name="Ketchum K.A."/>
            <person name="Dodson R.J."/>
            <person name="Gwinn M."/>
            <person name="Hickey E.K."/>
            <person name="Peterson J.D."/>
            <person name="Richardson D.L."/>
            <person name="Kerlavage A.R."/>
            <person name="Graham D.E."/>
            <person name="Kyrpides N.C."/>
            <person name="Fleischmann R.D."/>
            <person name="Quackenbush J."/>
            <person name="Lee N.H."/>
            <person name="Sutton G.G."/>
            <person name="Gill S."/>
            <person name="Kirkness E.F."/>
            <person name="Dougherty B.A."/>
            <person name="McKenney K."/>
            <person name="Adams M.D."/>
            <person name="Loftus B."/>
            <person name="Peterson S."/>
            <person name="Reich C.I."/>
            <person name="McNeil L.K."/>
            <person name="Badger J.H."/>
            <person name="Glodek A."/>
            <person name="Zhou L."/>
            <person name="Overbeek R."/>
            <person name="Gocayne J.D."/>
            <person name="Weidman J.F."/>
            <person name="McDonald L."/>
            <person name="Utterback T."/>
            <person name="Cotton M.D."/>
            <person name="Spriggs T."/>
            <person name="Artiach P."/>
            <person name="Kaine B.P."/>
            <person name="Sykes S.M."/>
            <person name="Sadow P.W."/>
            <person name="D'Andrea K.P."/>
            <person name="Bowman C."/>
            <person name="Fujii C."/>
            <person name="Garland S.A."/>
            <person name="Mason T.M."/>
            <person name="Olsen G.J."/>
            <person name="Fraser C.M."/>
            <person name="Smith H.O."/>
            <person name="Woese C.R."/>
            <person name="Venter J.C."/>
        </authorList>
    </citation>
    <scope>NUCLEOTIDE SEQUENCE [LARGE SCALE GENOMIC DNA]</scope>
    <source>
        <strain evidence="9">ATCC 49558 / DSM 4304 / JCM 9628 / NBRC 100126 / VC-16</strain>
    </source>
</reference>
<dbReference type="Pfam" id="PF08448">
    <property type="entry name" value="PAS_4"/>
    <property type="match status" value="1"/>
</dbReference>
<dbReference type="EnsemblBacteria" id="AAB90955">
    <property type="protein sequence ID" value="AAB90955"/>
    <property type="gene ID" value="AF_0277"/>
</dbReference>
<dbReference type="HOGENOM" id="CLU_434526_0_0_2"/>
<dbReference type="OrthoDB" id="30671at2157"/>
<dbReference type="AlphaFoldDB" id="O29962"/>
<keyword evidence="4" id="KW-0808">Transferase</keyword>
<name>O29962_ARCFU</name>
<dbReference type="PIR" id="E69284">
    <property type="entry name" value="E69284"/>
</dbReference>
<feature type="domain" description="PAC" evidence="7">
    <location>
        <begin position="361"/>
        <end position="412"/>
    </location>
</feature>
<dbReference type="CDD" id="cd00082">
    <property type="entry name" value="HisKA"/>
    <property type="match status" value="1"/>
</dbReference>
<dbReference type="NCBIfam" id="TIGR00229">
    <property type="entry name" value="sensory_box"/>
    <property type="match status" value="2"/>
</dbReference>
<dbReference type="PROSITE" id="PS50113">
    <property type="entry name" value="PAC"/>
    <property type="match status" value="1"/>
</dbReference>
<proteinExistence type="predicted"/>
<dbReference type="EMBL" id="AE000782">
    <property type="protein sequence ID" value="AAB90955.1"/>
    <property type="molecule type" value="Genomic_DNA"/>
</dbReference>
<evidence type="ECO:0000313" key="9">
    <source>
        <dbReference type="Proteomes" id="UP000002199"/>
    </source>
</evidence>
<dbReference type="CDD" id="cd00130">
    <property type="entry name" value="PAS"/>
    <property type="match status" value="2"/>
</dbReference>
<dbReference type="eggNOG" id="arCOG06536">
    <property type="taxonomic scope" value="Archaea"/>
</dbReference>
<dbReference type="InterPro" id="IPR013656">
    <property type="entry name" value="PAS_4"/>
</dbReference>